<keyword evidence="1" id="KW-1185">Reference proteome</keyword>
<dbReference type="GeneID" id="113206258"/>
<dbReference type="RefSeq" id="XP_026278035.2">
    <property type="nucleotide sequence ID" value="XM_026422250.2"/>
</dbReference>
<dbReference type="OrthoDB" id="5979489at2759"/>
<gene>
    <name evidence="2" type="primary">LOC113206258</name>
</gene>
<evidence type="ECO:0000313" key="2">
    <source>
        <dbReference type="RefSeq" id="XP_026278035.2"/>
    </source>
</evidence>
<dbReference type="AlphaFoldDB" id="A0A6J1SFD4"/>
<dbReference type="GO" id="GO:0004748">
    <property type="term" value="F:ribonucleoside-diphosphate reductase activity, thioredoxin disulfide as acceptor"/>
    <property type="evidence" value="ECO:0007669"/>
    <property type="project" value="TreeGrafter"/>
</dbReference>
<dbReference type="PANTHER" id="PTHR23409">
    <property type="entry name" value="RIBONUCLEOSIDE-DIPHOSPHATE REDUCTASE SMALL CHAIN"/>
    <property type="match status" value="1"/>
</dbReference>
<dbReference type="Proteomes" id="UP000504606">
    <property type="component" value="Unplaced"/>
</dbReference>
<accession>A0A6J1SFD4</accession>
<name>A0A6J1SFD4_FRAOC</name>
<dbReference type="KEGG" id="foc:113206258"/>
<dbReference type="InterPro" id="IPR000358">
    <property type="entry name" value="RNR_small_fam"/>
</dbReference>
<proteinExistence type="predicted"/>
<organism evidence="1 2">
    <name type="scientific">Frankliniella occidentalis</name>
    <name type="common">Western flower thrips</name>
    <name type="synonym">Euthrips occidentalis</name>
    <dbReference type="NCBI Taxonomy" id="133901"/>
    <lineage>
        <taxon>Eukaryota</taxon>
        <taxon>Metazoa</taxon>
        <taxon>Ecdysozoa</taxon>
        <taxon>Arthropoda</taxon>
        <taxon>Hexapoda</taxon>
        <taxon>Insecta</taxon>
        <taxon>Pterygota</taxon>
        <taxon>Neoptera</taxon>
        <taxon>Paraneoptera</taxon>
        <taxon>Thysanoptera</taxon>
        <taxon>Terebrantia</taxon>
        <taxon>Thripoidea</taxon>
        <taxon>Thripidae</taxon>
        <taxon>Frankliniella</taxon>
    </lineage>
</organism>
<reference evidence="2" key="1">
    <citation type="submission" date="2025-08" db="UniProtKB">
        <authorList>
            <consortium name="RefSeq"/>
        </authorList>
    </citation>
    <scope>IDENTIFICATION</scope>
    <source>
        <tissue evidence="2">Whole organism</tissue>
    </source>
</reference>
<evidence type="ECO:0000313" key="1">
    <source>
        <dbReference type="Proteomes" id="UP000504606"/>
    </source>
</evidence>
<dbReference type="GO" id="GO:0009263">
    <property type="term" value="P:deoxyribonucleotide biosynthetic process"/>
    <property type="evidence" value="ECO:0007669"/>
    <property type="project" value="InterPro"/>
</dbReference>
<dbReference type="PANTHER" id="PTHR23409:SF21">
    <property type="entry name" value="CAPSID PROTEIN"/>
    <property type="match status" value="1"/>
</dbReference>
<dbReference type="GO" id="GO:0005829">
    <property type="term" value="C:cytosol"/>
    <property type="evidence" value="ECO:0007669"/>
    <property type="project" value="TreeGrafter"/>
</dbReference>
<protein>
    <submittedName>
        <fullName evidence="2">Uncharacterized protein F54H12.2-like</fullName>
    </submittedName>
</protein>
<sequence>MSVLHPNVGEAMLSETDLWGMPLAVQSVKKSTIVSSKPTTTFAQTNNMTFHIPGTSDCTDSNVMLQLLGEVVKPDGSRYKEGESDVAFVNNAMHSLLMQIDVMAGDTVVSQSSLTYPYKAYMEDLLAYDTNAKTSHMTMRGWVKDTAGEMDDFTGNENWGLVKRRKICKNSRVFEFFGPLHCDFLSNQGKLLLPHLDLTIKLTRTSDSFALMSTAQNEKVVIRDATLFVRKVTLSPSMNIAHAEALEHAPARYPFTRTTVKSITIPSGFRDKTIPNVHLGQVPKRIVVGFVSNVAYNGSYHHNPFNFQHFNINYLCLYVDSDQVPAVPLTPDFTNGNYARSYYSLFEGTGIKWKDEGNDINYDDYGKGYTLFAFDLTPDQSAHEPHWNVQRQGTVRLDVRFKVELPVAVNCIVYSEFDNLIEIDKNRKVIVDYNV</sequence>